<dbReference type="AlphaFoldDB" id="D5XCS5"/>
<keyword evidence="5 9" id="KW-1133">Transmembrane helix</keyword>
<feature type="transmembrane region" description="Helical" evidence="9">
    <location>
        <begin position="21"/>
        <end position="38"/>
    </location>
</feature>
<dbReference type="RefSeq" id="WP_013121591.1">
    <property type="nucleotide sequence ID" value="NC_014152.1"/>
</dbReference>
<dbReference type="Gene3D" id="3.30.1330.60">
    <property type="entry name" value="OmpA-like domain"/>
    <property type="match status" value="1"/>
</dbReference>
<dbReference type="CDD" id="cd07185">
    <property type="entry name" value="OmpA_C-like"/>
    <property type="match status" value="1"/>
</dbReference>
<organism evidence="11 12">
    <name type="scientific">Thermincola potens (strain JR)</name>
    <dbReference type="NCBI Taxonomy" id="635013"/>
    <lineage>
        <taxon>Bacteria</taxon>
        <taxon>Bacillati</taxon>
        <taxon>Bacillota</taxon>
        <taxon>Clostridia</taxon>
        <taxon>Eubacteriales</taxon>
        <taxon>Thermincolaceae</taxon>
        <taxon>Thermincola</taxon>
    </lineage>
</organism>
<dbReference type="InterPro" id="IPR025713">
    <property type="entry name" value="MotB-like_N_dom"/>
</dbReference>
<keyword evidence="12" id="KW-1185">Reference proteome</keyword>
<keyword evidence="6 7" id="KW-0472">Membrane</keyword>
<comment type="subcellular location">
    <subcellularLocation>
        <location evidence="1">Cell membrane</location>
        <topology evidence="1">Single-pass membrane protein</topology>
    </subcellularLocation>
</comment>
<gene>
    <name evidence="11" type="ordered locus">TherJR_2769</name>
</gene>
<evidence type="ECO:0000256" key="8">
    <source>
        <dbReference type="SAM" id="MobiDB-lite"/>
    </source>
</evidence>
<comment type="similarity">
    <text evidence="2">Belongs to the MotB family.</text>
</comment>
<protein>
    <submittedName>
        <fullName evidence="11">OmpA/MotB domain protein</fullName>
    </submittedName>
</protein>
<evidence type="ECO:0000256" key="5">
    <source>
        <dbReference type="ARBA" id="ARBA00022989"/>
    </source>
</evidence>
<dbReference type="SUPFAM" id="SSF103088">
    <property type="entry name" value="OmpA-like"/>
    <property type="match status" value="1"/>
</dbReference>
<dbReference type="InterPro" id="IPR050330">
    <property type="entry name" value="Bact_OuterMem_StrucFunc"/>
</dbReference>
<dbReference type="STRING" id="635013.TherJR_2769"/>
<evidence type="ECO:0000259" key="10">
    <source>
        <dbReference type="PROSITE" id="PS51123"/>
    </source>
</evidence>
<keyword evidence="3" id="KW-1003">Cell membrane</keyword>
<evidence type="ECO:0000256" key="2">
    <source>
        <dbReference type="ARBA" id="ARBA00008914"/>
    </source>
</evidence>
<evidence type="ECO:0000256" key="4">
    <source>
        <dbReference type="ARBA" id="ARBA00022692"/>
    </source>
</evidence>
<feature type="domain" description="OmpA-like" evidence="10">
    <location>
        <begin position="116"/>
        <end position="237"/>
    </location>
</feature>
<dbReference type="Pfam" id="PF00691">
    <property type="entry name" value="OmpA"/>
    <property type="match status" value="1"/>
</dbReference>
<dbReference type="Proteomes" id="UP000002377">
    <property type="component" value="Chromosome"/>
</dbReference>
<dbReference type="PROSITE" id="PS51123">
    <property type="entry name" value="OMPA_2"/>
    <property type="match status" value="1"/>
</dbReference>
<dbReference type="KEGG" id="tjr:TherJR_2769"/>
<dbReference type="PANTHER" id="PTHR30329">
    <property type="entry name" value="STATOR ELEMENT OF FLAGELLAR MOTOR COMPLEX"/>
    <property type="match status" value="1"/>
</dbReference>
<evidence type="ECO:0000256" key="9">
    <source>
        <dbReference type="SAM" id="Phobius"/>
    </source>
</evidence>
<keyword evidence="4 9" id="KW-0812">Transmembrane</keyword>
<reference evidence="11 12" key="1">
    <citation type="submission" date="2010-05" db="EMBL/GenBank/DDBJ databases">
        <title>Complete sequence of Thermincola sp. JR.</title>
        <authorList>
            <consortium name="US DOE Joint Genome Institute"/>
            <person name="Lucas S."/>
            <person name="Copeland A."/>
            <person name="Lapidus A."/>
            <person name="Cheng J.-F."/>
            <person name="Bruce D."/>
            <person name="Goodwin L."/>
            <person name="Pitluck S."/>
            <person name="Chertkov O."/>
            <person name="Detter J.C."/>
            <person name="Han C."/>
            <person name="Tapia R."/>
            <person name="Land M."/>
            <person name="Hauser L."/>
            <person name="Kyrpides N."/>
            <person name="Mikhailova N."/>
            <person name="Hazen T.C."/>
            <person name="Woyke T."/>
        </authorList>
    </citation>
    <scope>NUCLEOTIDE SEQUENCE [LARGE SCALE GENOMIC DNA]</scope>
    <source>
        <strain evidence="11 12">JR</strain>
    </source>
</reference>
<dbReference type="PANTHER" id="PTHR30329:SF21">
    <property type="entry name" value="LIPOPROTEIN YIAD-RELATED"/>
    <property type="match status" value="1"/>
</dbReference>
<feature type="compositionally biased region" description="Polar residues" evidence="8">
    <location>
        <begin position="264"/>
        <end position="275"/>
    </location>
</feature>
<sequence length="296" mass="32264">MGKRAKEPEKAPNHERWLITYADLITLLMIFFIIMYTISNVNAKKFAQLSSSLSSALVGQNSGYFIGEAPGPLVIPEQSAGAQKKEMEEMKKAKEQLDAYIKGQNLGGKVVVAYEERGLVISLKETMFFAIGSAAINPQAQETLIKIGQVLKNMPNNLRIEGHTCNLPIRTANFPSNWELSTARATNVVKFLIDRVGFDPKRLSATGYGEYRPLVPNTSEANRAMNRRVDIVVLRTVLNLAEPNSGENVQSNGGKPPEKADLNTVKTGAGVQNLNPGPEAGDKPAAEPGNVRNDSE</sequence>
<evidence type="ECO:0000313" key="11">
    <source>
        <dbReference type="EMBL" id="ADG83601.1"/>
    </source>
</evidence>
<evidence type="ECO:0000313" key="12">
    <source>
        <dbReference type="Proteomes" id="UP000002377"/>
    </source>
</evidence>
<dbReference type="HOGENOM" id="CLU_016890_0_0_9"/>
<name>D5XCS5_THEPJ</name>
<evidence type="ECO:0000256" key="6">
    <source>
        <dbReference type="ARBA" id="ARBA00023136"/>
    </source>
</evidence>
<dbReference type="EMBL" id="CP002028">
    <property type="protein sequence ID" value="ADG83601.1"/>
    <property type="molecule type" value="Genomic_DNA"/>
</dbReference>
<proteinExistence type="inferred from homology"/>
<evidence type="ECO:0000256" key="1">
    <source>
        <dbReference type="ARBA" id="ARBA00004162"/>
    </source>
</evidence>
<dbReference type="InterPro" id="IPR006665">
    <property type="entry name" value="OmpA-like"/>
</dbReference>
<dbReference type="OrthoDB" id="9815217at2"/>
<dbReference type="eggNOG" id="COG1360">
    <property type="taxonomic scope" value="Bacteria"/>
</dbReference>
<accession>D5XCS5</accession>
<feature type="region of interest" description="Disordered" evidence="8">
    <location>
        <begin position="243"/>
        <end position="296"/>
    </location>
</feature>
<dbReference type="InterPro" id="IPR036737">
    <property type="entry name" value="OmpA-like_sf"/>
</dbReference>
<dbReference type="GO" id="GO:0005886">
    <property type="term" value="C:plasma membrane"/>
    <property type="evidence" value="ECO:0007669"/>
    <property type="project" value="UniProtKB-SubCell"/>
</dbReference>
<evidence type="ECO:0000256" key="7">
    <source>
        <dbReference type="PROSITE-ProRule" id="PRU00473"/>
    </source>
</evidence>
<evidence type="ECO:0000256" key="3">
    <source>
        <dbReference type="ARBA" id="ARBA00022475"/>
    </source>
</evidence>
<dbReference type="Pfam" id="PF13677">
    <property type="entry name" value="MotB_plug"/>
    <property type="match status" value="1"/>
</dbReference>